<sequence>MKKIYYLFLFLSISFSCKNRINDNSKNLKHEEVNDTLEAEEQIPLEKVEISISTFDLKKTLSLLGEAHHTGNRYSDWMTNKIGFIDKLLKIEDNQISISSTSYTYKNDYVFYLHTLKHSNDSISIKPFLENIQGKHTEGYTQLRVLIFAMKNEKEANFIDIPLTSGYSKKYNELIKNVYNKIDFVVVSCDSTKACSIKDFRP</sequence>
<gene>
    <name evidence="1" type="ORF">ULVI_13705</name>
</gene>
<dbReference type="EMBL" id="LRXL01000052">
    <property type="protein sequence ID" value="OAB76108.1"/>
    <property type="molecule type" value="Genomic_DNA"/>
</dbReference>
<dbReference type="RefSeq" id="WP_068593364.1">
    <property type="nucleotide sequence ID" value="NZ_LRXL01000052.1"/>
</dbReference>
<dbReference type="Proteomes" id="UP000077013">
    <property type="component" value="Unassembled WGS sequence"/>
</dbReference>
<organism evidence="1 2">
    <name type="scientific">Cochleicola gelatinilyticus</name>
    <dbReference type="NCBI Taxonomy" id="1763537"/>
    <lineage>
        <taxon>Bacteria</taxon>
        <taxon>Pseudomonadati</taxon>
        <taxon>Bacteroidota</taxon>
        <taxon>Flavobacteriia</taxon>
        <taxon>Flavobacteriales</taxon>
        <taxon>Flavobacteriaceae</taxon>
        <taxon>Cochleicola</taxon>
    </lineage>
</organism>
<reference evidence="1 2" key="1">
    <citation type="submission" date="2016-02" db="EMBL/GenBank/DDBJ databases">
        <title>Ulvibacter sp. LPB0005, isolated from Thais luteostoma.</title>
        <authorList>
            <person name="Shin S.-K."/>
            <person name="Yi H."/>
        </authorList>
    </citation>
    <scope>NUCLEOTIDE SEQUENCE [LARGE SCALE GENOMIC DNA]</scope>
    <source>
        <strain evidence="1 2">LPB0005</strain>
    </source>
</reference>
<comment type="caution">
    <text evidence="1">The sequence shown here is derived from an EMBL/GenBank/DDBJ whole genome shotgun (WGS) entry which is preliminary data.</text>
</comment>
<dbReference type="PROSITE" id="PS51257">
    <property type="entry name" value="PROKAR_LIPOPROTEIN"/>
    <property type="match status" value="1"/>
</dbReference>
<evidence type="ECO:0008006" key="3">
    <source>
        <dbReference type="Google" id="ProtNLM"/>
    </source>
</evidence>
<name>A0A167F222_9FLAO</name>
<proteinExistence type="predicted"/>
<evidence type="ECO:0000313" key="1">
    <source>
        <dbReference type="EMBL" id="OAB76108.1"/>
    </source>
</evidence>
<accession>A0A167F222</accession>
<protein>
    <recommendedName>
        <fullName evidence="3">Lipoprotein</fullName>
    </recommendedName>
</protein>
<evidence type="ECO:0000313" key="2">
    <source>
        <dbReference type="Proteomes" id="UP000077013"/>
    </source>
</evidence>
<dbReference type="OrthoDB" id="1443155at2"/>
<dbReference type="AlphaFoldDB" id="A0A167F222"/>
<dbReference type="STRING" id="1763537.ULVI_13705"/>
<keyword evidence="2" id="KW-1185">Reference proteome</keyword>